<feature type="domain" description="Condensin complex subunit 1 C-terminal" evidence="8">
    <location>
        <begin position="871"/>
        <end position="999"/>
    </location>
</feature>
<dbReference type="Gene3D" id="1.25.10.10">
    <property type="entry name" value="Leucine-rich Repeat Variant"/>
    <property type="match status" value="1"/>
</dbReference>
<evidence type="ECO:0000256" key="3">
    <source>
        <dbReference type="ARBA" id="ARBA00022776"/>
    </source>
</evidence>
<organism evidence="9 10">
    <name type="scientific">Hamiltosporidium tvaerminnensis</name>
    <dbReference type="NCBI Taxonomy" id="1176355"/>
    <lineage>
        <taxon>Eukaryota</taxon>
        <taxon>Fungi</taxon>
        <taxon>Fungi incertae sedis</taxon>
        <taxon>Microsporidia</taxon>
        <taxon>Dubosqiidae</taxon>
        <taxon>Hamiltosporidium</taxon>
    </lineage>
</organism>
<dbReference type="Pfam" id="PF12717">
    <property type="entry name" value="Cnd1"/>
    <property type="match status" value="1"/>
</dbReference>
<gene>
    <name evidence="9" type="ORF">CWI38_0067p0050</name>
</gene>
<comment type="caution">
    <text evidence="9">The sequence shown here is derived from an EMBL/GenBank/DDBJ whole genome shotgun (WGS) entry which is preliminary data.</text>
</comment>
<dbReference type="InterPro" id="IPR026971">
    <property type="entry name" value="CND1/NCAPD3"/>
</dbReference>
<feature type="compositionally biased region" description="Low complexity" evidence="7">
    <location>
        <begin position="673"/>
        <end position="685"/>
    </location>
</feature>
<dbReference type="GO" id="GO:0010032">
    <property type="term" value="P:meiotic chromosome condensation"/>
    <property type="evidence" value="ECO:0007669"/>
    <property type="project" value="TreeGrafter"/>
</dbReference>
<dbReference type="OrthoDB" id="436262at2759"/>
<accession>A0A4Q9M185</accession>
<name>A0A4Q9M185_9MICR</name>
<keyword evidence="5" id="KW-0539">Nucleus</keyword>
<keyword evidence="4" id="KW-0226">DNA condensation</keyword>
<dbReference type="AlphaFoldDB" id="A0A4Q9M185"/>
<evidence type="ECO:0000256" key="5">
    <source>
        <dbReference type="ARBA" id="ARBA00023242"/>
    </source>
</evidence>
<dbReference type="GO" id="GO:0005634">
    <property type="term" value="C:nucleus"/>
    <property type="evidence" value="ECO:0007669"/>
    <property type="project" value="UniProtKB-SubCell"/>
</dbReference>
<dbReference type="STRING" id="1176355.A0A4Q9M185"/>
<protein>
    <submittedName>
        <fullName evidence="9">Subunit 1 of chromosome condensation complex</fullName>
    </submittedName>
</protein>
<dbReference type="InterPro" id="IPR016024">
    <property type="entry name" value="ARM-type_fold"/>
</dbReference>
<dbReference type="GO" id="GO:0000796">
    <property type="term" value="C:condensin complex"/>
    <property type="evidence" value="ECO:0007669"/>
    <property type="project" value="TreeGrafter"/>
</dbReference>
<evidence type="ECO:0000256" key="4">
    <source>
        <dbReference type="ARBA" id="ARBA00023067"/>
    </source>
</evidence>
<dbReference type="GO" id="GO:0007076">
    <property type="term" value="P:mitotic chromosome condensation"/>
    <property type="evidence" value="ECO:0007669"/>
    <property type="project" value="InterPro"/>
</dbReference>
<dbReference type="SUPFAM" id="SSF48371">
    <property type="entry name" value="ARM repeat"/>
    <property type="match status" value="2"/>
</dbReference>
<evidence type="ECO:0000256" key="7">
    <source>
        <dbReference type="SAM" id="MobiDB-lite"/>
    </source>
</evidence>
<evidence type="ECO:0000313" key="10">
    <source>
        <dbReference type="Proteomes" id="UP000292282"/>
    </source>
</evidence>
<dbReference type="Proteomes" id="UP000292282">
    <property type="component" value="Unassembled WGS sequence"/>
</dbReference>
<keyword evidence="10" id="KW-1185">Reference proteome</keyword>
<dbReference type="GO" id="GO:0000779">
    <property type="term" value="C:condensed chromosome, centromeric region"/>
    <property type="evidence" value="ECO:0007669"/>
    <property type="project" value="TreeGrafter"/>
</dbReference>
<dbReference type="VEuPathDB" id="MicrosporidiaDB:CWI38_0067p0050"/>
<evidence type="ECO:0000256" key="2">
    <source>
        <dbReference type="ARBA" id="ARBA00022618"/>
    </source>
</evidence>
<proteinExistence type="predicted"/>
<sequence length="1044" mass="120086">MNSSQEINSLLKNLTISSKHTETLTYLKENYNPDTLLLLCHKLPPTNIKAFQYIISITKTDIFLPKIIFCILERTLDGSINGSINRNIDGNIDGSIVSNNVNKASKVSNKTTGGDYELRILCQQKLITYIQSNENINDTIITHIVSLLGHEKSFSLVLDLLLNLPFLSFNFIISYLFNTSNNIFIKNMCLLLPSLICHQLVCIKDLEDLKFSENCSLRGCYLECVYEELKIKIGNKKCFNKESEIVDDTDDRIDSKIYSKIVNRIDSKSELGNKINNNITEDNTINDIITEDITKDNISDNTYHYLQILYESLHDTNFLIRSKVISIFCYIPYSLLCKEYMIRICERIKDRTVVVRKKAILFFINILKNIKNMGGVVEGGLIDFISVSVLPNINYILLCTLKPEIEDILCLLELLSNYTKSVKFTYGVLFRELQNFKENKKIIGALNKLLQEKSNFQIVEFLSGFVGEGGCYWLENVIREIRGVNTRVISYLINECKKILEKNENLNLCFDRSFFELTYLLSVFVYSKPNLLVDCYGILVVKISKVLFSSADVSSLYANLCVYKNILRMFMHLPCINEETLVLVSKNLYKMNFFDYQVVDLTLCVIYKSECPEKYVKKALNWLVKKESDSLKILYIIGSVSIKHSKYIEGVITNDSKIKGMGVNNSTDSKLRGTSNTTGVNNSTVKQEGVSNSTNEQDVVSNSTNEQHPLTNSTNEQHSLTNSTNEQHPLNNNYIEQHPLNNSTILDPNLSILSASFMEENMSFIDPDLTRRRKSIQRKKPTNEIPEYLEDLIFYLKEKEIFFGENVFLNQFIKKILKIIKNHQNLPETPYTTHFINTTHLTLFKCMTVSSELFLSNLPFFINSLSHKNFLVRNNALVAFADYIIIYNSLIENHVYLLYTLLSDTVSVIRKNCLLVINYLVNNEILKIKGYCDIISQCLIDSNLEVQKVAEKVLNEICKKESIYGMIVVECVFKNMDSRIYKFLGKIECKERIREGVLERIKGKGGEGENILSIYFYISTTIWIVNNTNLSNNIREYFNTELEY</sequence>
<evidence type="ECO:0000313" key="9">
    <source>
        <dbReference type="EMBL" id="TBU20464.1"/>
    </source>
</evidence>
<keyword evidence="3" id="KW-0498">Mitosis</keyword>
<evidence type="ECO:0000259" key="8">
    <source>
        <dbReference type="Pfam" id="PF12717"/>
    </source>
</evidence>
<dbReference type="EMBL" id="PITK01000067">
    <property type="protein sequence ID" value="TBU20464.1"/>
    <property type="molecule type" value="Genomic_DNA"/>
</dbReference>
<feature type="compositionally biased region" description="Polar residues" evidence="7">
    <location>
        <begin position="689"/>
        <end position="736"/>
    </location>
</feature>
<comment type="subcellular location">
    <subcellularLocation>
        <location evidence="1">Nucleus</location>
    </subcellularLocation>
</comment>
<dbReference type="GO" id="GO:0051301">
    <property type="term" value="P:cell division"/>
    <property type="evidence" value="ECO:0007669"/>
    <property type="project" value="UniProtKB-KW"/>
</dbReference>
<evidence type="ECO:0000256" key="1">
    <source>
        <dbReference type="ARBA" id="ARBA00004123"/>
    </source>
</evidence>
<dbReference type="InterPro" id="IPR032682">
    <property type="entry name" value="Cnd1_C"/>
</dbReference>
<keyword evidence="6" id="KW-0131">Cell cycle</keyword>
<dbReference type="InterPro" id="IPR011989">
    <property type="entry name" value="ARM-like"/>
</dbReference>
<reference evidence="9 10" key="1">
    <citation type="submission" date="2017-12" db="EMBL/GenBank/DDBJ databases">
        <authorList>
            <person name="Pombert J.-F."/>
            <person name="Haag K.L."/>
            <person name="Ebert D."/>
        </authorList>
    </citation>
    <scope>NUCLEOTIDE SEQUENCE [LARGE SCALE GENOMIC DNA]</scope>
    <source>
        <strain evidence="9">IL-G-3</strain>
    </source>
</reference>
<dbReference type="GO" id="GO:0042393">
    <property type="term" value="F:histone binding"/>
    <property type="evidence" value="ECO:0007669"/>
    <property type="project" value="TreeGrafter"/>
</dbReference>
<evidence type="ECO:0000256" key="6">
    <source>
        <dbReference type="ARBA" id="ARBA00023306"/>
    </source>
</evidence>
<dbReference type="PANTHER" id="PTHR14222">
    <property type="entry name" value="CONDENSIN"/>
    <property type="match status" value="1"/>
</dbReference>
<keyword evidence="2" id="KW-0132">Cell division</keyword>
<feature type="region of interest" description="Disordered" evidence="7">
    <location>
        <begin position="662"/>
        <end position="736"/>
    </location>
</feature>